<accession>A0AAE0SS16</accession>
<name>A0AAE0SS16_9BIVA</name>
<protein>
    <submittedName>
        <fullName evidence="1">Uncharacterized protein</fullName>
    </submittedName>
</protein>
<keyword evidence="2" id="KW-1185">Reference proteome</keyword>
<proteinExistence type="predicted"/>
<dbReference type="EMBL" id="JAEAOA010001337">
    <property type="protein sequence ID" value="KAK3597080.1"/>
    <property type="molecule type" value="Genomic_DNA"/>
</dbReference>
<reference evidence="1" key="1">
    <citation type="journal article" date="2021" name="Genome Biol. Evol.">
        <title>A High-Quality Reference Genome for a Parasitic Bivalve with Doubly Uniparental Inheritance (Bivalvia: Unionida).</title>
        <authorList>
            <person name="Smith C.H."/>
        </authorList>
    </citation>
    <scope>NUCLEOTIDE SEQUENCE</scope>
    <source>
        <strain evidence="1">CHS0354</strain>
    </source>
</reference>
<comment type="caution">
    <text evidence="1">The sequence shown here is derived from an EMBL/GenBank/DDBJ whole genome shotgun (WGS) entry which is preliminary data.</text>
</comment>
<reference evidence="1" key="2">
    <citation type="journal article" date="2021" name="Genome Biol. Evol.">
        <title>Developing a high-quality reference genome for a parasitic bivalve with doubly uniparental inheritance (Bivalvia: Unionida).</title>
        <authorList>
            <person name="Smith C.H."/>
        </authorList>
    </citation>
    <scope>NUCLEOTIDE SEQUENCE</scope>
    <source>
        <strain evidence="1">CHS0354</strain>
        <tissue evidence="1">Mantle</tissue>
    </source>
</reference>
<reference evidence="1" key="3">
    <citation type="submission" date="2023-05" db="EMBL/GenBank/DDBJ databases">
        <authorList>
            <person name="Smith C.H."/>
        </authorList>
    </citation>
    <scope>NUCLEOTIDE SEQUENCE</scope>
    <source>
        <strain evidence="1">CHS0354</strain>
        <tissue evidence="1">Mantle</tissue>
    </source>
</reference>
<dbReference type="AlphaFoldDB" id="A0AAE0SS16"/>
<gene>
    <name evidence="1" type="ORF">CHS0354_022087</name>
</gene>
<evidence type="ECO:0000313" key="2">
    <source>
        <dbReference type="Proteomes" id="UP001195483"/>
    </source>
</evidence>
<organism evidence="1 2">
    <name type="scientific">Potamilus streckersoni</name>
    <dbReference type="NCBI Taxonomy" id="2493646"/>
    <lineage>
        <taxon>Eukaryota</taxon>
        <taxon>Metazoa</taxon>
        <taxon>Spiralia</taxon>
        <taxon>Lophotrochozoa</taxon>
        <taxon>Mollusca</taxon>
        <taxon>Bivalvia</taxon>
        <taxon>Autobranchia</taxon>
        <taxon>Heteroconchia</taxon>
        <taxon>Palaeoheterodonta</taxon>
        <taxon>Unionida</taxon>
        <taxon>Unionoidea</taxon>
        <taxon>Unionidae</taxon>
        <taxon>Ambleminae</taxon>
        <taxon>Lampsilini</taxon>
        <taxon>Potamilus</taxon>
    </lineage>
</organism>
<sequence>MTGEANMNNNNIVFARSLECEDDQATKRYGKRKSVKQRQYTRQCLRLNVYKTRLGQHKTINTQLYYLVGVKNLITTVFSDFDAINTRLGVIRYDRSLPNVRPSLQRDLTQPQLRLTNIAKGLAEIAITFPD</sequence>
<feature type="non-terminal residue" evidence="1">
    <location>
        <position position="1"/>
    </location>
</feature>
<evidence type="ECO:0000313" key="1">
    <source>
        <dbReference type="EMBL" id="KAK3597080.1"/>
    </source>
</evidence>
<dbReference type="Proteomes" id="UP001195483">
    <property type="component" value="Unassembled WGS sequence"/>
</dbReference>